<evidence type="ECO:0000259" key="1">
    <source>
        <dbReference type="PROSITE" id="PS50097"/>
    </source>
</evidence>
<dbReference type="Proteomes" id="UP000076727">
    <property type="component" value="Unassembled WGS sequence"/>
</dbReference>
<dbReference type="EMBL" id="KV429086">
    <property type="protein sequence ID" value="KZT66662.1"/>
    <property type="molecule type" value="Genomic_DNA"/>
</dbReference>
<dbReference type="SMART" id="SM00225">
    <property type="entry name" value="BTB"/>
    <property type="match status" value="1"/>
</dbReference>
<proteinExistence type="predicted"/>
<dbReference type="CDD" id="cd18186">
    <property type="entry name" value="BTB_POZ_ZBTB_KLHL-like"/>
    <property type="match status" value="1"/>
</dbReference>
<reference evidence="2 3" key="1">
    <citation type="journal article" date="2016" name="Mol. Biol. Evol.">
        <title>Comparative Genomics of Early-Diverging Mushroom-Forming Fungi Provides Insights into the Origins of Lignocellulose Decay Capabilities.</title>
        <authorList>
            <person name="Nagy L.G."/>
            <person name="Riley R."/>
            <person name="Tritt A."/>
            <person name="Adam C."/>
            <person name="Daum C."/>
            <person name="Floudas D."/>
            <person name="Sun H."/>
            <person name="Yadav J.S."/>
            <person name="Pangilinan J."/>
            <person name="Larsson K.H."/>
            <person name="Matsuura K."/>
            <person name="Barry K."/>
            <person name="Labutti K."/>
            <person name="Kuo R."/>
            <person name="Ohm R.A."/>
            <person name="Bhattacharya S.S."/>
            <person name="Shirouzu T."/>
            <person name="Yoshinaga Y."/>
            <person name="Martin F.M."/>
            <person name="Grigoriev I.V."/>
            <person name="Hibbett D.S."/>
        </authorList>
    </citation>
    <scope>NUCLEOTIDE SEQUENCE [LARGE SCALE GENOMIC DNA]</scope>
    <source>
        <strain evidence="2 3">L-15889</strain>
    </source>
</reference>
<feature type="domain" description="BTB" evidence="1">
    <location>
        <begin position="37"/>
        <end position="108"/>
    </location>
</feature>
<organism evidence="2 3">
    <name type="scientific">Daedalea quercina L-15889</name>
    <dbReference type="NCBI Taxonomy" id="1314783"/>
    <lineage>
        <taxon>Eukaryota</taxon>
        <taxon>Fungi</taxon>
        <taxon>Dikarya</taxon>
        <taxon>Basidiomycota</taxon>
        <taxon>Agaricomycotina</taxon>
        <taxon>Agaricomycetes</taxon>
        <taxon>Polyporales</taxon>
        <taxon>Fomitopsis</taxon>
    </lineage>
</organism>
<protein>
    <recommendedName>
        <fullName evidence="1">BTB domain-containing protein</fullName>
    </recommendedName>
</protein>
<evidence type="ECO:0000313" key="3">
    <source>
        <dbReference type="Proteomes" id="UP000076727"/>
    </source>
</evidence>
<dbReference type="STRING" id="1314783.A0A165N8M6"/>
<dbReference type="Gene3D" id="3.30.710.10">
    <property type="entry name" value="Potassium Channel Kv1.1, Chain A"/>
    <property type="match status" value="1"/>
</dbReference>
<keyword evidence="3" id="KW-1185">Reference proteome</keyword>
<dbReference type="InterPro" id="IPR011333">
    <property type="entry name" value="SKP1/BTB/POZ_sf"/>
</dbReference>
<dbReference type="OrthoDB" id="3036049at2759"/>
<gene>
    <name evidence="2" type="ORF">DAEQUDRAFT_767876</name>
</gene>
<dbReference type="InterPro" id="IPR000210">
    <property type="entry name" value="BTB/POZ_dom"/>
</dbReference>
<dbReference type="PROSITE" id="PS50097">
    <property type="entry name" value="BTB"/>
    <property type="match status" value="1"/>
</dbReference>
<dbReference type="Pfam" id="PF00651">
    <property type="entry name" value="BTB"/>
    <property type="match status" value="1"/>
</dbReference>
<dbReference type="AlphaFoldDB" id="A0A165N8M6"/>
<accession>A0A165N8M6</accession>
<evidence type="ECO:0000313" key="2">
    <source>
        <dbReference type="EMBL" id="KZT66662.1"/>
    </source>
</evidence>
<dbReference type="SUPFAM" id="SSF54695">
    <property type="entry name" value="POZ domain"/>
    <property type="match status" value="1"/>
</dbReference>
<sequence length="287" mass="31912">MPVEPSNLRKRTCTEFGSEAAAATDPERDEKIWLDDGNTVIIAEKTAFRVHRSVLSLHSEVFRDLFTVPPSASEETLEGCPVVRVSDTADDMRHVLWDLYSGRTTLVGSGRQADFDVVAALLRLAHKYQITNVREDALFKIKALYAFETLAHGKLESHPLLSYKPEDAFQVVQLAHLTGAVSLLPVVLCLSCTCGVFDHPTTVIDCLSVYKIPDDHSYIKCLTQEDVFRCLAARPGLLQATMEVFSDTFGGAIDDDCSNEDSCRHTVYRAMQECLFEVPLDIDCFSS</sequence>
<name>A0A165N8M6_9APHY</name>